<evidence type="ECO:0000256" key="1">
    <source>
        <dbReference type="ARBA" id="ARBA00004443"/>
    </source>
</evidence>
<dbReference type="InterPro" id="IPR003197">
    <property type="entry name" value="QCR7"/>
</dbReference>
<dbReference type="SUPFAM" id="SSF81524">
    <property type="entry name" value="14 kDa protein of cytochrome bc1 complex (Ubiquinol-cytochrome c reductase)"/>
    <property type="match status" value="1"/>
</dbReference>
<organism evidence="10 11">
    <name type="scientific">Smittium simulii</name>
    <dbReference type="NCBI Taxonomy" id="133385"/>
    <lineage>
        <taxon>Eukaryota</taxon>
        <taxon>Fungi</taxon>
        <taxon>Fungi incertae sedis</taxon>
        <taxon>Zoopagomycota</taxon>
        <taxon>Kickxellomycotina</taxon>
        <taxon>Harpellomycetes</taxon>
        <taxon>Harpellales</taxon>
        <taxon>Legeriomycetaceae</taxon>
        <taxon>Smittium</taxon>
    </lineage>
</organism>
<evidence type="ECO:0000313" key="10">
    <source>
        <dbReference type="EMBL" id="PVU95983.1"/>
    </source>
</evidence>
<evidence type="ECO:0000256" key="9">
    <source>
        <dbReference type="PIRNR" id="PIRNR000022"/>
    </source>
</evidence>
<dbReference type="AlphaFoldDB" id="A0A2T9YUF9"/>
<evidence type="ECO:0000256" key="2">
    <source>
        <dbReference type="ARBA" id="ARBA00008554"/>
    </source>
</evidence>
<evidence type="ECO:0000256" key="7">
    <source>
        <dbReference type="ARBA" id="ARBA00023128"/>
    </source>
</evidence>
<dbReference type="InterPro" id="IPR036544">
    <property type="entry name" value="QCR7_sf"/>
</dbReference>
<dbReference type="PANTHER" id="PTHR12022">
    <property type="entry name" value="UBIQUINOL-CYTOCHROME C REDUCTASE COMPLEX 14 KD PROTEIN"/>
    <property type="match status" value="1"/>
</dbReference>
<dbReference type="Gene3D" id="1.10.1090.10">
    <property type="entry name" value="Cytochrome b-c1 complex subunit 7"/>
    <property type="match status" value="1"/>
</dbReference>
<dbReference type="Pfam" id="PF02271">
    <property type="entry name" value="UCR_14kD"/>
    <property type="match status" value="1"/>
</dbReference>
<comment type="caution">
    <text evidence="10">The sequence shown here is derived from an EMBL/GenBank/DDBJ whole genome shotgun (WGS) entry which is preliminary data.</text>
</comment>
<dbReference type="STRING" id="133385.A0A2T9YUF9"/>
<reference evidence="10 11" key="1">
    <citation type="journal article" date="2018" name="MBio">
        <title>Comparative Genomics Reveals the Core Gene Toolbox for the Fungus-Insect Symbiosis.</title>
        <authorList>
            <person name="Wang Y."/>
            <person name="Stata M."/>
            <person name="Wang W."/>
            <person name="Stajich J.E."/>
            <person name="White M.M."/>
            <person name="Moncalvo J.M."/>
        </authorList>
    </citation>
    <scope>NUCLEOTIDE SEQUENCE [LARGE SCALE GENOMIC DNA]</scope>
    <source>
        <strain evidence="10 11">SWE-8-4</strain>
    </source>
</reference>
<keyword evidence="3 9" id="KW-0813">Transport</keyword>
<gene>
    <name evidence="10" type="ORF">BB561_001474</name>
</gene>
<evidence type="ECO:0000256" key="4">
    <source>
        <dbReference type="ARBA" id="ARBA00022660"/>
    </source>
</evidence>
<dbReference type="GO" id="GO:0006122">
    <property type="term" value="P:mitochondrial electron transport, ubiquinol to cytochrome c"/>
    <property type="evidence" value="ECO:0007669"/>
    <property type="project" value="InterPro"/>
</dbReference>
<dbReference type="Proteomes" id="UP000245383">
    <property type="component" value="Unassembled WGS sequence"/>
</dbReference>
<dbReference type="PANTHER" id="PTHR12022:SF0">
    <property type="entry name" value="CYTOCHROME B-C1 COMPLEX SUBUNIT 7"/>
    <property type="match status" value="1"/>
</dbReference>
<dbReference type="GO" id="GO:0045275">
    <property type="term" value="C:respiratory chain complex III"/>
    <property type="evidence" value="ECO:0007669"/>
    <property type="project" value="InterPro"/>
</dbReference>
<evidence type="ECO:0000256" key="3">
    <source>
        <dbReference type="ARBA" id="ARBA00022448"/>
    </source>
</evidence>
<dbReference type="FunFam" id="1.10.1090.10:FF:000001">
    <property type="entry name" value="Cytochrome b-c1 complex subunit 7"/>
    <property type="match status" value="1"/>
</dbReference>
<name>A0A2T9YUF9_9FUNG</name>
<sequence>MASKIFRAVLRPFSEPWARASGYRKYGLIYDDLIIEESPVAQEALRRLPREVMDQRIFRLKQAFQLSLSFEYLPSNLQPTPEQDKAYFLPLIKQVQAETNEREAFDSLQFVK</sequence>
<protein>
    <recommendedName>
        <fullName evidence="9">Cytochrome b-c1 complex subunit 7</fullName>
    </recommendedName>
</protein>
<keyword evidence="11" id="KW-1185">Reference proteome</keyword>
<dbReference type="EMBL" id="MBFR01000043">
    <property type="protein sequence ID" value="PVU95983.1"/>
    <property type="molecule type" value="Genomic_DNA"/>
</dbReference>
<dbReference type="GO" id="GO:0005743">
    <property type="term" value="C:mitochondrial inner membrane"/>
    <property type="evidence" value="ECO:0007669"/>
    <property type="project" value="UniProtKB-SubCell"/>
</dbReference>
<keyword evidence="4 9" id="KW-0679">Respiratory chain</keyword>
<evidence type="ECO:0000256" key="8">
    <source>
        <dbReference type="ARBA" id="ARBA00023136"/>
    </source>
</evidence>
<evidence type="ECO:0000313" key="11">
    <source>
        <dbReference type="Proteomes" id="UP000245383"/>
    </source>
</evidence>
<keyword evidence="7 9" id="KW-0496">Mitochondrion</keyword>
<comment type="similarity">
    <text evidence="2 9">Belongs to the UQCRB/QCR7 family.</text>
</comment>
<dbReference type="OrthoDB" id="425749at2759"/>
<proteinExistence type="inferred from homology"/>
<comment type="subcellular location">
    <subcellularLocation>
        <location evidence="1">Mitochondrion inner membrane</location>
        <topology evidence="1">Peripheral membrane protein</topology>
        <orientation evidence="1">Matrix side</orientation>
    </subcellularLocation>
</comment>
<keyword evidence="5 9" id="KW-0999">Mitochondrion inner membrane</keyword>
<evidence type="ECO:0000256" key="5">
    <source>
        <dbReference type="ARBA" id="ARBA00022792"/>
    </source>
</evidence>
<comment type="function">
    <text evidence="9">Component of the ubiquinol-cytochrome c oxidoreductase, a multisubunit transmembrane complex that is part of the mitochondrial electron transport chain which drives oxidative phosphorylation.</text>
</comment>
<keyword evidence="6 9" id="KW-0249">Electron transport</keyword>
<dbReference type="PIRSF" id="PIRSF000022">
    <property type="entry name" value="Bc1_14K"/>
    <property type="match status" value="1"/>
</dbReference>
<evidence type="ECO:0000256" key="6">
    <source>
        <dbReference type="ARBA" id="ARBA00022982"/>
    </source>
</evidence>
<keyword evidence="8 9" id="KW-0472">Membrane</keyword>
<accession>A0A2T9YUF9</accession>